<dbReference type="OrthoDB" id="9813383at2"/>
<reference evidence="2 3" key="1">
    <citation type="submission" date="2019-03" db="EMBL/GenBank/DDBJ databases">
        <title>Sapientia aquatica gen. nov., sp. nov., isolated from a crater lake.</title>
        <authorList>
            <person name="Felfoldi T."/>
            <person name="Szabo A."/>
            <person name="Toth E."/>
            <person name="Schumann P."/>
            <person name="Keki Z."/>
            <person name="Marialigeti K."/>
            <person name="Mathe I."/>
        </authorList>
    </citation>
    <scope>NUCLEOTIDE SEQUENCE [LARGE SCALE GENOMIC DNA]</scope>
    <source>
        <strain evidence="2 3">SA-152</strain>
    </source>
</reference>
<evidence type="ECO:0000313" key="3">
    <source>
        <dbReference type="Proteomes" id="UP000294829"/>
    </source>
</evidence>
<dbReference type="InterPro" id="IPR017926">
    <property type="entry name" value="GATASE"/>
</dbReference>
<dbReference type="CDD" id="cd01741">
    <property type="entry name" value="GATase1_1"/>
    <property type="match status" value="1"/>
</dbReference>
<dbReference type="AlphaFoldDB" id="A0A4R5W4L4"/>
<dbReference type="Pfam" id="PF00117">
    <property type="entry name" value="GATase"/>
    <property type="match status" value="1"/>
</dbReference>
<dbReference type="EMBL" id="SMYL01000002">
    <property type="protein sequence ID" value="TDK67542.1"/>
    <property type="molecule type" value="Genomic_DNA"/>
</dbReference>
<dbReference type="Proteomes" id="UP000294829">
    <property type="component" value="Unassembled WGS sequence"/>
</dbReference>
<sequence length="240" mass="27148">MKPVLIIQQVLFDTPDYFVDFLTEQKIPFEVRHMYAGELPPESIQDYSGYCMLGGPMSVNDEENFPFLRQEKELVRQALAADIPMIGHCLGGQLISTALGGTVQKALMYEIGWNPIHVIDAHAARDWFGGHTDFELFQWHNETFSVPEGAKLIASNPYCQNQAFTIGEKHIAMQFHCEVKDKKVRHWAIDEKSDIDAVLHLPSVQSSESLVASLKERIPTSNALAHVIYSRWIRNLPGLV</sequence>
<protein>
    <submittedName>
        <fullName evidence="2">Type 1 glutamine amidotransferase</fullName>
    </submittedName>
</protein>
<dbReference type="InterPro" id="IPR029062">
    <property type="entry name" value="Class_I_gatase-like"/>
</dbReference>
<gene>
    <name evidence="2" type="ORF">E2I14_07270</name>
</gene>
<organism evidence="2 3">
    <name type="scientific">Sapientia aquatica</name>
    <dbReference type="NCBI Taxonomy" id="1549640"/>
    <lineage>
        <taxon>Bacteria</taxon>
        <taxon>Pseudomonadati</taxon>
        <taxon>Pseudomonadota</taxon>
        <taxon>Betaproteobacteria</taxon>
        <taxon>Burkholderiales</taxon>
        <taxon>Oxalobacteraceae</taxon>
        <taxon>Sapientia</taxon>
    </lineage>
</organism>
<keyword evidence="2" id="KW-0808">Transferase</keyword>
<dbReference type="PROSITE" id="PS51273">
    <property type="entry name" value="GATASE_TYPE_1"/>
    <property type="match status" value="1"/>
</dbReference>
<evidence type="ECO:0000259" key="1">
    <source>
        <dbReference type="Pfam" id="PF00117"/>
    </source>
</evidence>
<dbReference type="PANTHER" id="PTHR42695">
    <property type="entry name" value="GLUTAMINE AMIDOTRANSFERASE YLR126C-RELATED"/>
    <property type="match status" value="1"/>
</dbReference>
<dbReference type="SUPFAM" id="SSF52317">
    <property type="entry name" value="Class I glutamine amidotransferase-like"/>
    <property type="match status" value="1"/>
</dbReference>
<dbReference type="GO" id="GO:0016740">
    <property type="term" value="F:transferase activity"/>
    <property type="evidence" value="ECO:0007669"/>
    <property type="project" value="UniProtKB-KW"/>
</dbReference>
<dbReference type="PANTHER" id="PTHR42695:SF5">
    <property type="entry name" value="GLUTAMINE AMIDOTRANSFERASE YLR126C-RELATED"/>
    <property type="match status" value="1"/>
</dbReference>
<dbReference type="RefSeq" id="WP_133326894.1">
    <property type="nucleotide sequence ID" value="NZ_SMYL01000002.1"/>
</dbReference>
<comment type="caution">
    <text evidence="2">The sequence shown here is derived from an EMBL/GenBank/DDBJ whole genome shotgun (WGS) entry which is preliminary data.</text>
</comment>
<name>A0A4R5W4L4_9BURK</name>
<keyword evidence="2" id="KW-0315">Glutamine amidotransferase</keyword>
<dbReference type="Gene3D" id="3.40.50.880">
    <property type="match status" value="1"/>
</dbReference>
<proteinExistence type="predicted"/>
<dbReference type="InterPro" id="IPR044992">
    <property type="entry name" value="ChyE-like"/>
</dbReference>
<feature type="domain" description="Glutamine amidotransferase" evidence="1">
    <location>
        <begin position="44"/>
        <end position="182"/>
    </location>
</feature>
<dbReference type="GO" id="GO:0005829">
    <property type="term" value="C:cytosol"/>
    <property type="evidence" value="ECO:0007669"/>
    <property type="project" value="TreeGrafter"/>
</dbReference>
<accession>A0A4R5W4L4</accession>
<evidence type="ECO:0000313" key="2">
    <source>
        <dbReference type="EMBL" id="TDK67542.1"/>
    </source>
</evidence>
<keyword evidence="3" id="KW-1185">Reference proteome</keyword>